<gene>
    <name evidence="1" type="ORF">MTUNDRAET4_2904</name>
</gene>
<evidence type="ECO:0000313" key="2">
    <source>
        <dbReference type="Proteomes" id="UP000294360"/>
    </source>
</evidence>
<sequence length="82" mass="8832">MNPRRGGREVWLASRFTSVADPHGAGPRRSVETQSWPTSVLIDAAAPEPSMGVSFRKVDVTPGLFEVAAFQMVVSVAPVPRL</sequence>
<protein>
    <submittedName>
        <fullName evidence="1">Uncharacterized protein</fullName>
    </submittedName>
</protein>
<organism evidence="1 2">
    <name type="scientific">Methylocella tundrae</name>
    <dbReference type="NCBI Taxonomy" id="227605"/>
    <lineage>
        <taxon>Bacteria</taxon>
        <taxon>Pseudomonadati</taxon>
        <taxon>Pseudomonadota</taxon>
        <taxon>Alphaproteobacteria</taxon>
        <taxon>Hyphomicrobiales</taxon>
        <taxon>Beijerinckiaceae</taxon>
        <taxon>Methylocella</taxon>
    </lineage>
</organism>
<accession>A0A4U8Z318</accession>
<reference evidence="1 2" key="1">
    <citation type="submission" date="2019-03" db="EMBL/GenBank/DDBJ databases">
        <authorList>
            <person name="Kox A.R. M."/>
        </authorList>
    </citation>
    <scope>NUCLEOTIDE SEQUENCE [LARGE SCALE GENOMIC DNA]</scope>
    <source>
        <strain evidence="1">MTUNDRAET4 annotated genome</strain>
    </source>
</reference>
<name>A0A4U8Z318_METTU</name>
<dbReference type="KEGG" id="mtun:MTUNDRAET4_2904"/>
<dbReference type="Proteomes" id="UP000294360">
    <property type="component" value="Chromosome"/>
</dbReference>
<evidence type="ECO:0000313" key="1">
    <source>
        <dbReference type="EMBL" id="VFU09791.1"/>
    </source>
</evidence>
<proteinExistence type="predicted"/>
<dbReference type="EMBL" id="LR536450">
    <property type="protein sequence ID" value="VFU09791.1"/>
    <property type="molecule type" value="Genomic_DNA"/>
</dbReference>
<dbReference type="AlphaFoldDB" id="A0A4U8Z318"/>